<evidence type="ECO:0000256" key="3">
    <source>
        <dbReference type="ARBA" id="ARBA00022771"/>
    </source>
</evidence>
<dbReference type="PROSITE" id="PS50157">
    <property type="entry name" value="ZINC_FINGER_C2H2_2"/>
    <property type="match status" value="2"/>
</dbReference>
<dbReference type="GO" id="GO:0000981">
    <property type="term" value="F:DNA-binding transcription factor activity, RNA polymerase II-specific"/>
    <property type="evidence" value="ECO:0007669"/>
    <property type="project" value="TreeGrafter"/>
</dbReference>
<dbReference type="SMART" id="SM00355">
    <property type="entry name" value="ZnF_C2H2"/>
    <property type="match status" value="2"/>
</dbReference>
<dbReference type="GO" id="GO:0008270">
    <property type="term" value="F:zinc ion binding"/>
    <property type="evidence" value="ECO:0007669"/>
    <property type="project" value="UniProtKB-KW"/>
</dbReference>
<feature type="domain" description="C2H2-type" evidence="7">
    <location>
        <begin position="145"/>
        <end position="172"/>
    </location>
</feature>
<dbReference type="FunFam" id="3.30.160.60:FF:000446">
    <property type="entry name" value="Zinc finger protein"/>
    <property type="match status" value="1"/>
</dbReference>
<dbReference type="EMBL" id="WNTK01014249">
    <property type="protein sequence ID" value="KAG9462027.1"/>
    <property type="molecule type" value="Genomic_DNA"/>
</dbReference>
<feature type="compositionally biased region" description="Basic and acidic residues" evidence="6">
    <location>
        <begin position="1"/>
        <end position="14"/>
    </location>
</feature>
<sequence length="184" mass="20554">MNHQGEDLTDIKVEVEEERMMDDHPCMRDVKEEIPVGVTAENPSKNSEGNFMLSVSCKVEDEDILQQSSGENLLTHNVYPGLQSTELSSNPPKPEEPSPDLSQIFTTIAGQEGGKRFQCGVYGNRFTKTSGLYMHRRIHTGERPYSCSECGKCFTKKSNLSRHEGIHTGEKPYSCSECGKCFAK</sequence>
<reference evidence="8" key="1">
    <citation type="thesis" date="2020" institute="ProQuest LLC" country="789 East Eisenhower Parkway, Ann Arbor, MI, USA">
        <title>Comparative Genomics and Chromosome Evolution.</title>
        <authorList>
            <person name="Mudd A.B."/>
        </authorList>
    </citation>
    <scope>NUCLEOTIDE SEQUENCE</scope>
    <source>
        <strain evidence="8">HN-11 Male</strain>
        <tissue evidence="8">Kidney and liver</tissue>
    </source>
</reference>
<comment type="caution">
    <text evidence="8">The sequence shown here is derived from an EMBL/GenBank/DDBJ whole genome shotgun (WGS) entry which is preliminary data.</text>
</comment>
<evidence type="ECO:0000313" key="8">
    <source>
        <dbReference type="EMBL" id="KAG9462027.1"/>
    </source>
</evidence>
<dbReference type="Pfam" id="PF00096">
    <property type="entry name" value="zf-C2H2"/>
    <property type="match status" value="1"/>
</dbReference>
<evidence type="ECO:0000313" key="9">
    <source>
        <dbReference type="Proteomes" id="UP000770717"/>
    </source>
</evidence>
<evidence type="ECO:0000256" key="5">
    <source>
        <dbReference type="PROSITE-ProRule" id="PRU00042"/>
    </source>
</evidence>
<dbReference type="Proteomes" id="UP000770717">
    <property type="component" value="Unassembled WGS sequence"/>
</dbReference>
<name>A0A8J6E6R4_ELECQ</name>
<dbReference type="PROSITE" id="PS00028">
    <property type="entry name" value="ZINC_FINGER_C2H2_1"/>
    <property type="match status" value="1"/>
</dbReference>
<organism evidence="8 9">
    <name type="scientific">Eleutherodactylus coqui</name>
    <name type="common">Puerto Rican coqui</name>
    <dbReference type="NCBI Taxonomy" id="57060"/>
    <lineage>
        <taxon>Eukaryota</taxon>
        <taxon>Metazoa</taxon>
        <taxon>Chordata</taxon>
        <taxon>Craniata</taxon>
        <taxon>Vertebrata</taxon>
        <taxon>Euteleostomi</taxon>
        <taxon>Amphibia</taxon>
        <taxon>Batrachia</taxon>
        <taxon>Anura</taxon>
        <taxon>Neobatrachia</taxon>
        <taxon>Hyloidea</taxon>
        <taxon>Eleutherodactylidae</taxon>
        <taxon>Eleutherodactylinae</taxon>
        <taxon>Eleutherodactylus</taxon>
        <taxon>Eleutherodactylus</taxon>
    </lineage>
</organism>
<feature type="non-terminal residue" evidence="8">
    <location>
        <position position="1"/>
    </location>
</feature>
<keyword evidence="1" id="KW-0479">Metal-binding</keyword>
<evidence type="ECO:0000256" key="2">
    <source>
        <dbReference type="ARBA" id="ARBA00022737"/>
    </source>
</evidence>
<evidence type="ECO:0000256" key="6">
    <source>
        <dbReference type="SAM" id="MobiDB-lite"/>
    </source>
</evidence>
<evidence type="ECO:0000256" key="4">
    <source>
        <dbReference type="ARBA" id="ARBA00022833"/>
    </source>
</evidence>
<proteinExistence type="predicted"/>
<evidence type="ECO:0000256" key="1">
    <source>
        <dbReference type="ARBA" id="ARBA00022723"/>
    </source>
</evidence>
<dbReference type="GO" id="GO:0000977">
    <property type="term" value="F:RNA polymerase II transcription regulatory region sequence-specific DNA binding"/>
    <property type="evidence" value="ECO:0007669"/>
    <property type="project" value="TreeGrafter"/>
</dbReference>
<dbReference type="InterPro" id="IPR013087">
    <property type="entry name" value="Znf_C2H2_type"/>
</dbReference>
<dbReference type="InterPro" id="IPR050717">
    <property type="entry name" value="C2H2-ZF_Transcription_Reg"/>
</dbReference>
<dbReference type="GO" id="GO:0005634">
    <property type="term" value="C:nucleus"/>
    <property type="evidence" value="ECO:0007669"/>
    <property type="project" value="TreeGrafter"/>
</dbReference>
<dbReference type="InterPro" id="IPR036236">
    <property type="entry name" value="Znf_C2H2_sf"/>
</dbReference>
<dbReference type="OrthoDB" id="427030at2759"/>
<dbReference type="PANTHER" id="PTHR14196:SF15">
    <property type="entry name" value="OOCYTE ZINC FINGER PROTEIN XLCOF7.1-LIKE"/>
    <property type="match status" value="1"/>
</dbReference>
<gene>
    <name evidence="8" type="ORF">GDO78_015079</name>
</gene>
<dbReference type="Gene3D" id="3.30.160.60">
    <property type="entry name" value="Classic Zinc Finger"/>
    <property type="match status" value="3"/>
</dbReference>
<feature type="domain" description="C2H2-type" evidence="7">
    <location>
        <begin position="117"/>
        <end position="144"/>
    </location>
</feature>
<keyword evidence="3 5" id="KW-0863">Zinc-finger</keyword>
<dbReference type="PANTHER" id="PTHR14196">
    <property type="entry name" value="ODD-SKIPPED - RELATED"/>
    <property type="match status" value="1"/>
</dbReference>
<dbReference type="FunFam" id="3.30.160.60:FF:002005">
    <property type="entry name" value="Zinc finger protein 200"/>
    <property type="match status" value="1"/>
</dbReference>
<keyword evidence="9" id="KW-1185">Reference proteome</keyword>
<dbReference type="AlphaFoldDB" id="A0A8J6E6R4"/>
<accession>A0A8J6E6R4</accession>
<keyword evidence="4" id="KW-0862">Zinc</keyword>
<feature type="region of interest" description="Disordered" evidence="6">
    <location>
        <begin position="1"/>
        <end position="29"/>
    </location>
</feature>
<evidence type="ECO:0000259" key="7">
    <source>
        <dbReference type="PROSITE" id="PS50157"/>
    </source>
</evidence>
<protein>
    <recommendedName>
        <fullName evidence="7">C2H2-type domain-containing protein</fullName>
    </recommendedName>
</protein>
<keyword evidence="2" id="KW-0677">Repeat</keyword>
<dbReference type="SUPFAM" id="SSF57667">
    <property type="entry name" value="beta-beta-alpha zinc fingers"/>
    <property type="match status" value="1"/>
</dbReference>